<reference evidence="2 3" key="1">
    <citation type="submission" date="2018-01" db="EMBL/GenBank/DDBJ databases">
        <authorList>
            <person name="Gaut B.S."/>
            <person name="Morton B.R."/>
            <person name="Clegg M.T."/>
            <person name="Duvall M.R."/>
        </authorList>
    </citation>
    <scope>NUCLEOTIDE SEQUENCE [LARGE SCALE GENOMIC DNA]</scope>
    <source>
        <strain evidence="2">Cupriavidus taiwanensis LMG 19425</strain>
    </source>
</reference>
<name>A0A375ID96_9BURK</name>
<dbReference type="AlphaFoldDB" id="A0A375ID96"/>
<evidence type="ECO:0000313" key="2">
    <source>
        <dbReference type="EMBL" id="SPK71901.1"/>
    </source>
</evidence>
<evidence type="ECO:0000313" key="3">
    <source>
        <dbReference type="Proteomes" id="UP000255505"/>
    </source>
</evidence>
<sequence>MRFPPSCRRARSISAWMIPPRPDLTDLPQGIVRAPRGAAAMPGAGVPTHPVPRGPALAHAPAATFRSMRRPVPAGAGTVPEIRHPFP</sequence>
<evidence type="ECO:0000256" key="1">
    <source>
        <dbReference type="SAM" id="MobiDB-lite"/>
    </source>
</evidence>
<organism evidence="2 3">
    <name type="scientific">Cupriavidus taiwanensis</name>
    <dbReference type="NCBI Taxonomy" id="164546"/>
    <lineage>
        <taxon>Bacteria</taxon>
        <taxon>Pseudomonadati</taxon>
        <taxon>Pseudomonadota</taxon>
        <taxon>Betaproteobacteria</taxon>
        <taxon>Burkholderiales</taxon>
        <taxon>Burkholderiaceae</taxon>
        <taxon>Cupriavidus</taxon>
    </lineage>
</organism>
<feature type="region of interest" description="Disordered" evidence="1">
    <location>
        <begin position="68"/>
        <end position="87"/>
    </location>
</feature>
<accession>A0A375ID96</accession>
<dbReference type="Proteomes" id="UP000255505">
    <property type="component" value="Chromosome I"/>
</dbReference>
<gene>
    <name evidence="2" type="ORF">CT19425_60019</name>
</gene>
<protein>
    <submittedName>
        <fullName evidence="2">Uncharacterized protein</fullName>
    </submittedName>
</protein>
<dbReference type="EMBL" id="LT991976">
    <property type="protein sequence ID" value="SPK71901.1"/>
    <property type="molecule type" value="Genomic_DNA"/>
</dbReference>
<proteinExistence type="predicted"/>